<evidence type="ECO:0000313" key="9">
    <source>
        <dbReference type="EMBL" id="PAS93644.1"/>
    </source>
</evidence>
<sequence>MDIRLHSASDTTSLDLALADHVGRHLDAALVARGEAWLVVSGGRTPQGLFAHLARQPRNWSRVSVTLADERCIPADDALSNTRLIREHLQQKTAAALRFVPLTENTHFPAQFDFVLLGMGDDGHTASIFPDSPQRDAALAIDAPDWLQVDGGNPVPQRITLSARRLLASRSLALHVTGERKWQLLAQVLARPQPALPVSQLLHAPHPDKALFWAP</sequence>
<evidence type="ECO:0000256" key="3">
    <source>
        <dbReference type="ARBA" id="ARBA00004961"/>
    </source>
</evidence>
<dbReference type="InterPro" id="IPR039104">
    <property type="entry name" value="6PGL"/>
</dbReference>
<dbReference type="GO" id="GO:0006098">
    <property type="term" value="P:pentose-phosphate shunt"/>
    <property type="evidence" value="ECO:0007669"/>
    <property type="project" value="UniProtKB-UniPathway"/>
</dbReference>
<comment type="catalytic activity">
    <reaction evidence="1">
        <text>6-phospho-D-glucono-1,5-lactone + H2O = 6-phospho-D-gluconate + H(+)</text>
        <dbReference type="Rhea" id="RHEA:12556"/>
        <dbReference type="ChEBI" id="CHEBI:15377"/>
        <dbReference type="ChEBI" id="CHEBI:15378"/>
        <dbReference type="ChEBI" id="CHEBI:57955"/>
        <dbReference type="ChEBI" id="CHEBI:58759"/>
        <dbReference type="EC" id="3.1.1.31"/>
    </reaction>
</comment>
<evidence type="ECO:0000256" key="5">
    <source>
        <dbReference type="ARBA" id="ARBA00013198"/>
    </source>
</evidence>
<evidence type="ECO:0000256" key="4">
    <source>
        <dbReference type="ARBA" id="ARBA00010662"/>
    </source>
</evidence>
<dbReference type="EMBL" id="MDUX01000015">
    <property type="protein sequence ID" value="KAF7599708.1"/>
    <property type="molecule type" value="Genomic_DNA"/>
</dbReference>
<dbReference type="GO" id="GO:0017057">
    <property type="term" value="F:6-phosphogluconolactonase activity"/>
    <property type="evidence" value="ECO:0007669"/>
    <property type="project" value="UniProtKB-EC"/>
</dbReference>
<protein>
    <recommendedName>
        <fullName evidence="6">6-phosphogluconolactonase</fullName>
        <ecNumber evidence="5">3.1.1.31</ecNumber>
    </recommendedName>
</protein>
<evidence type="ECO:0000313" key="11">
    <source>
        <dbReference type="Proteomes" id="UP000623509"/>
    </source>
</evidence>
<dbReference type="UniPathway" id="UPA00115">
    <property type="reaction ID" value="UER00409"/>
</dbReference>
<organism evidence="9 10">
    <name type="scientific">Candidatus Dactylopiibacterium carminicum</name>
    <dbReference type="NCBI Taxonomy" id="857335"/>
    <lineage>
        <taxon>Bacteria</taxon>
        <taxon>Pseudomonadati</taxon>
        <taxon>Pseudomonadota</taxon>
        <taxon>Betaproteobacteria</taxon>
        <taxon>Rhodocyclales</taxon>
        <taxon>Rhodocyclaceae</taxon>
        <taxon>Candidatus Dactylopiibacterium</taxon>
    </lineage>
</organism>
<feature type="domain" description="Glucosamine/galactosamine-6-phosphate isomerase" evidence="7">
    <location>
        <begin position="10"/>
        <end position="201"/>
    </location>
</feature>
<evidence type="ECO:0000313" key="10">
    <source>
        <dbReference type="Proteomes" id="UP000216107"/>
    </source>
</evidence>
<accession>A0A272EU51</accession>
<name>A0A272EU51_9RHOO</name>
<evidence type="ECO:0000256" key="6">
    <source>
        <dbReference type="ARBA" id="ARBA00020337"/>
    </source>
</evidence>
<keyword evidence="11" id="KW-1185">Reference proteome</keyword>
<evidence type="ECO:0000256" key="2">
    <source>
        <dbReference type="ARBA" id="ARBA00002681"/>
    </source>
</evidence>
<dbReference type="CDD" id="cd01400">
    <property type="entry name" value="6PGL"/>
    <property type="match status" value="1"/>
</dbReference>
<comment type="similarity">
    <text evidence="4">Belongs to the glucosamine/galactosamine-6-phosphate isomerase family. 6-phosphogluconolactonase subfamily.</text>
</comment>
<gene>
    <name evidence="8" type="ORF">BGI27_06370</name>
    <name evidence="9" type="ORF">CGU29_06810</name>
</gene>
<comment type="function">
    <text evidence="2">Hydrolysis of 6-phosphogluconolactone to 6-phosphogluconate.</text>
</comment>
<dbReference type="AlphaFoldDB" id="A0A272EU51"/>
<dbReference type="RefSeq" id="WP_095524077.1">
    <property type="nucleotide sequence ID" value="NZ_MDUX01000015.1"/>
</dbReference>
<dbReference type="EC" id="3.1.1.31" evidence="5"/>
<dbReference type="Proteomes" id="UP000216107">
    <property type="component" value="Unassembled WGS sequence"/>
</dbReference>
<reference evidence="8 11" key="1">
    <citation type="submission" date="2016-08" db="EMBL/GenBank/DDBJ databases">
        <title>Candidatus Dactylopiibacterium carminicum genome sequence.</title>
        <authorList>
            <person name="Ramirez-Puebla S.T."/>
            <person name="Ormeno-Orrillo E."/>
            <person name="Vera-Ponce De Leon A."/>
            <person name="Luis L."/>
            <person name="Sanchez-Flores A."/>
            <person name="Monica R."/>
            <person name="Martinez-Romero E."/>
        </authorList>
    </citation>
    <scope>NUCLEOTIDE SEQUENCE [LARGE SCALE GENOMIC DNA]</scope>
    <source>
        <strain evidence="8">END1</strain>
    </source>
</reference>
<evidence type="ECO:0000259" key="7">
    <source>
        <dbReference type="Pfam" id="PF01182"/>
    </source>
</evidence>
<dbReference type="InterPro" id="IPR005900">
    <property type="entry name" value="6-phosphogluconolactonase_DevB"/>
</dbReference>
<dbReference type="PANTHER" id="PTHR11054">
    <property type="entry name" value="6-PHOSPHOGLUCONOLACTONASE"/>
    <property type="match status" value="1"/>
</dbReference>
<dbReference type="Proteomes" id="UP000623509">
    <property type="component" value="Unassembled WGS sequence"/>
</dbReference>
<dbReference type="SUPFAM" id="SSF100950">
    <property type="entry name" value="NagB/RpiA/CoA transferase-like"/>
    <property type="match status" value="1"/>
</dbReference>
<dbReference type="Gene3D" id="3.40.50.1360">
    <property type="match status" value="1"/>
</dbReference>
<evidence type="ECO:0000313" key="8">
    <source>
        <dbReference type="EMBL" id="KAF7599708.1"/>
    </source>
</evidence>
<dbReference type="OrthoDB" id="9810967at2"/>
<proteinExistence type="inferred from homology"/>
<reference evidence="9 10" key="2">
    <citation type="submission" date="2017-07" db="EMBL/GenBank/DDBJ databases">
        <title>Candidatus Dactylopiibacterium carminicum, a nitrogen-fixing symbiont of the cochineal insect Dactylopius coccus and Dactylopius opuntiae (Hemiptera: Coccoidea: Dactylopiidae).</title>
        <authorList>
            <person name="Vera A."/>
        </authorList>
    </citation>
    <scope>NUCLEOTIDE SEQUENCE [LARGE SCALE GENOMIC DNA]</scope>
    <source>
        <strain evidence="9 10">NFDCM</strain>
    </source>
</reference>
<comment type="caution">
    <text evidence="9">The sequence shown here is derived from an EMBL/GenBank/DDBJ whole genome shotgun (WGS) entry which is preliminary data.</text>
</comment>
<dbReference type="PANTHER" id="PTHR11054:SF0">
    <property type="entry name" value="6-PHOSPHOGLUCONOLACTONASE"/>
    <property type="match status" value="1"/>
</dbReference>
<dbReference type="InterPro" id="IPR006148">
    <property type="entry name" value="Glc/Gal-6P_isomerase"/>
</dbReference>
<dbReference type="InterPro" id="IPR037171">
    <property type="entry name" value="NagB/RpiA_transferase-like"/>
</dbReference>
<dbReference type="GO" id="GO:0005975">
    <property type="term" value="P:carbohydrate metabolic process"/>
    <property type="evidence" value="ECO:0007669"/>
    <property type="project" value="InterPro"/>
</dbReference>
<comment type="pathway">
    <text evidence="3">Carbohydrate degradation; pentose phosphate pathway; D-ribulose 5-phosphate from D-glucose 6-phosphate (oxidative stage): step 2/3.</text>
</comment>
<dbReference type="Pfam" id="PF01182">
    <property type="entry name" value="Glucosamine_iso"/>
    <property type="match status" value="1"/>
</dbReference>
<dbReference type="EMBL" id="NMRN01000014">
    <property type="protein sequence ID" value="PAS93644.1"/>
    <property type="molecule type" value="Genomic_DNA"/>
</dbReference>
<evidence type="ECO:0000256" key="1">
    <source>
        <dbReference type="ARBA" id="ARBA00000832"/>
    </source>
</evidence>